<dbReference type="PROSITE" id="PS51819">
    <property type="entry name" value="VOC"/>
    <property type="match status" value="1"/>
</dbReference>
<evidence type="ECO:0000259" key="1">
    <source>
        <dbReference type="PROSITE" id="PS51819"/>
    </source>
</evidence>
<dbReference type="InterPro" id="IPR029068">
    <property type="entry name" value="Glyas_Bleomycin-R_OHBP_Dase"/>
</dbReference>
<name>A2EFS9_TRIV3</name>
<dbReference type="Pfam" id="PF00903">
    <property type="entry name" value="Glyoxalase"/>
    <property type="match status" value="1"/>
</dbReference>
<proteinExistence type="predicted"/>
<dbReference type="VEuPathDB" id="TrichDB:TVAG_145600"/>
<protein>
    <submittedName>
        <fullName evidence="2">Glyoxalase family protein</fullName>
    </submittedName>
</protein>
<dbReference type="SUPFAM" id="SSF54593">
    <property type="entry name" value="Glyoxalase/Bleomycin resistance protein/Dihydroxybiphenyl dioxygenase"/>
    <property type="match status" value="1"/>
</dbReference>
<organism evidence="2 3">
    <name type="scientific">Trichomonas vaginalis (strain ATCC PRA-98 / G3)</name>
    <dbReference type="NCBI Taxonomy" id="412133"/>
    <lineage>
        <taxon>Eukaryota</taxon>
        <taxon>Metamonada</taxon>
        <taxon>Parabasalia</taxon>
        <taxon>Trichomonadida</taxon>
        <taxon>Trichomonadidae</taxon>
        <taxon>Trichomonas</taxon>
    </lineage>
</organism>
<dbReference type="KEGG" id="tva:4766380"/>
<sequence length="123" mass="14119">MEVKSIRLNVSDLEKEVAFFTNFLDVKEKSIIDGKATLRFENRIELILVYVENKGKDERPNQMFYKGIHHIAFSVGSESKVDEITAKVKASGYTVISGPRRTDDGYYESAFYDDEKNQIEITV</sequence>
<dbReference type="PANTHER" id="PTHR36113:SF1">
    <property type="entry name" value="GLYOXALASE_BLEOMYCIN RESISTANCE PROTEIN_DIOXYGENASE"/>
    <property type="match status" value="1"/>
</dbReference>
<dbReference type="InterPro" id="IPR037523">
    <property type="entry name" value="VOC_core"/>
</dbReference>
<dbReference type="VEuPathDB" id="TrichDB:TVAGG3_0445460"/>
<dbReference type="EMBL" id="DS113377">
    <property type="protein sequence ID" value="EAY08480.1"/>
    <property type="molecule type" value="Genomic_DNA"/>
</dbReference>
<keyword evidence="3" id="KW-1185">Reference proteome</keyword>
<dbReference type="AlphaFoldDB" id="A2EFS9"/>
<dbReference type="InParanoid" id="A2EFS9"/>
<evidence type="ECO:0000313" key="2">
    <source>
        <dbReference type="EMBL" id="EAY08480.1"/>
    </source>
</evidence>
<reference evidence="2" key="2">
    <citation type="journal article" date="2007" name="Science">
        <title>Draft genome sequence of the sexually transmitted pathogen Trichomonas vaginalis.</title>
        <authorList>
            <person name="Carlton J.M."/>
            <person name="Hirt R.P."/>
            <person name="Silva J.C."/>
            <person name="Delcher A.L."/>
            <person name="Schatz M."/>
            <person name="Zhao Q."/>
            <person name="Wortman J.R."/>
            <person name="Bidwell S.L."/>
            <person name="Alsmark U.C.M."/>
            <person name="Besteiro S."/>
            <person name="Sicheritz-Ponten T."/>
            <person name="Noel C.J."/>
            <person name="Dacks J.B."/>
            <person name="Foster P.G."/>
            <person name="Simillion C."/>
            <person name="Van de Peer Y."/>
            <person name="Miranda-Saavedra D."/>
            <person name="Barton G.J."/>
            <person name="Westrop G.D."/>
            <person name="Mueller S."/>
            <person name="Dessi D."/>
            <person name="Fiori P.L."/>
            <person name="Ren Q."/>
            <person name="Paulsen I."/>
            <person name="Zhang H."/>
            <person name="Bastida-Corcuera F.D."/>
            <person name="Simoes-Barbosa A."/>
            <person name="Brown M.T."/>
            <person name="Hayes R.D."/>
            <person name="Mukherjee M."/>
            <person name="Okumura C.Y."/>
            <person name="Schneider R."/>
            <person name="Smith A.J."/>
            <person name="Vanacova S."/>
            <person name="Villalvazo M."/>
            <person name="Haas B.J."/>
            <person name="Pertea M."/>
            <person name="Feldblyum T.V."/>
            <person name="Utterback T.R."/>
            <person name="Shu C.L."/>
            <person name="Osoegawa K."/>
            <person name="de Jong P.J."/>
            <person name="Hrdy I."/>
            <person name="Horvathova L."/>
            <person name="Zubacova Z."/>
            <person name="Dolezal P."/>
            <person name="Malik S.B."/>
            <person name="Logsdon J.M. Jr."/>
            <person name="Henze K."/>
            <person name="Gupta A."/>
            <person name="Wang C.C."/>
            <person name="Dunne R.L."/>
            <person name="Upcroft J.A."/>
            <person name="Upcroft P."/>
            <person name="White O."/>
            <person name="Salzberg S.L."/>
            <person name="Tang P."/>
            <person name="Chiu C.-H."/>
            <person name="Lee Y.-S."/>
            <person name="Embley T.M."/>
            <person name="Coombs G.H."/>
            <person name="Mottram J.C."/>
            <person name="Tachezy J."/>
            <person name="Fraser-Liggett C.M."/>
            <person name="Johnson P.J."/>
        </authorList>
    </citation>
    <scope>NUCLEOTIDE SEQUENCE [LARGE SCALE GENOMIC DNA]</scope>
    <source>
        <strain evidence="2">G3</strain>
    </source>
</reference>
<dbReference type="SMR" id="A2EFS9"/>
<feature type="domain" description="VOC" evidence="1">
    <location>
        <begin position="2"/>
        <end position="123"/>
    </location>
</feature>
<accession>A2EFS9</accession>
<dbReference type="PANTHER" id="PTHR36113">
    <property type="entry name" value="LYASE, PUTATIVE-RELATED-RELATED"/>
    <property type="match status" value="1"/>
</dbReference>
<dbReference type="Gene3D" id="3.10.180.10">
    <property type="entry name" value="2,3-Dihydroxybiphenyl 1,2-Dioxygenase, domain 1"/>
    <property type="match status" value="1"/>
</dbReference>
<dbReference type="InterPro" id="IPR004360">
    <property type="entry name" value="Glyas_Fos-R_dOase_dom"/>
</dbReference>
<dbReference type="RefSeq" id="XP_001320703.1">
    <property type="nucleotide sequence ID" value="XM_001320668.1"/>
</dbReference>
<reference evidence="2" key="1">
    <citation type="submission" date="2006-10" db="EMBL/GenBank/DDBJ databases">
        <authorList>
            <person name="Amadeo P."/>
            <person name="Zhao Q."/>
            <person name="Wortman J."/>
            <person name="Fraser-Liggett C."/>
            <person name="Carlton J."/>
        </authorList>
    </citation>
    <scope>NUCLEOTIDE SEQUENCE</scope>
    <source>
        <strain evidence="2">G3</strain>
    </source>
</reference>
<dbReference type="Proteomes" id="UP000001542">
    <property type="component" value="Unassembled WGS sequence"/>
</dbReference>
<dbReference type="InterPro" id="IPR051332">
    <property type="entry name" value="Fosfomycin_Res_Enzymes"/>
</dbReference>
<gene>
    <name evidence="2" type="ORF">TVAG_145600</name>
</gene>
<evidence type="ECO:0000313" key="3">
    <source>
        <dbReference type="Proteomes" id="UP000001542"/>
    </source>
</evidence>